<keyword evidence="1" id="KW-0472">Membrane</keyword>
<evidence type="ECO:0000313" key="3">
    <source>
        <dbReference type="EMBL" id="GEP04772.1"/>
    </source>
</evidence>
<comment type="caution">
    <text evidence="3">The sequence shown here is derived from an EMBL/GenBank/DDBJ whole genome shotgun (WGS) entry which is preliminary data.</text>
</comment>
<dbReference type="AlphaFoldDB" id="A0A512J4B6"/>
<dbReference type="EMBL" id="BSPK01000025">
    <property type="protein sequence ID" value="GLS63598.1"/>
    <property type="molecule type" value="Genomic_DNA"/>
</dbReference>
<keyword evidence="1" id="KW-0812">Transmembrane</keyword>
<dbReference type="Gene3D" id="3.50.50.60">
    <property type="entry name" value="FAD/NAD(P)-binding domain"/>
    <property type="match status" value="1"/>
</dbReference>
<reference evidence="6" key="2">
    <citation type="journal article" date="2019" name="Int. J. Syst. Evol. Microbiol.">
        <title>The Global Catalogue of Microorganisms (GCM) 10K type strain sequencing project: providing services to taxonomists for standard genome sequencing and annotation.</title>
        <authorList>
            <consortium name="The Broad Institute Genomics Platform"/>
            <consortium name="The Broad Institute Genome Sequencing Center for Infectious Disease"/>
            <person name="Wu L."/>
            <person name="Ma J."/>
        </authorList>
    </citation>
    <scope>NUCLEOTIDE SEQUENCE [LARGE SCALE GENOMIC DNA]</scope>
    <source>
        <strain evidence="6">NBRC 107715</strain>
    </source>
</reference>
<sequence>MRTYDVVVAGASIAGCTAAILLARRGLSVALLERSPQAGAYKPLCTHYIQSCALPVIERLGLAAPLEEAGAVRNAIDVHTRWGWVREPDADAAHPAHGYNVRRETLDPLLRGIAAATPGIDLHLGHAVTGLIREGGRVRGVTALGPAGVPLRLGARLVVGADGRASRVAALAGIEGRTSPNGRFFYLAQYRGLPREGERSRMWFLEPDIAYTFPNDDGITVVAVSPAKAGLAAFKADREGSFARFVRALPEGPALDGAERVGPMMGFVDWPNQARPPTRAGLALVGDAALSVDPVWGTGCAFAFRSAEWLDAAAGPALAAAAGDARGEGARDSALSAALSVYARRHRAELSGHAFHIRDFAARRSWRWPERILLSAAARDEDCARDLFAYAARNIGLARFLSPAALLRAGRVNLAHRLRRAPRPEAEAPALG</sequence>
<dbReference type="InterPro" id="IPR036188">
    <property type="entry name" value="FAD/NAD-bd_sf"/>
</dbReference>
<dbReference type="PRINTS" id="PR00420">
    <property type="entry name" value="RNGMNOXGNASE"/>
</dbReference>
<organism evidence="3 5">
    <name type="scientific">Methylobacterium oxalidis</name>
    <dbReference type="NCBI Taxonomy" id="944322"/>
    <lineage>
        <taxon>Bacteria</taxon>
        <taxon>Pseudomonadati</taxon>
        <taxon>Pseudomonadota</taxon>
        <taxon>Alphaproteobacteria</taxon>
        <taxon>Hyphomicrobiales</taxon>
        <taxon>Methylobacteriaceae</taxon>
        <taxon>Methylobacterium</taxon>
    </lineage>
</organism>
<reference evidence="4" key="4">
    <citation type="submission" date="2023-01" db="EMBL/GenBank/DDBJ databases">
        <title>Draft genome sequence of Methylobacterium oxalidis strain NBRC 107715.</title>
        <authorList>
            <person name="Sun Q."/>
            <person name="Mori K."/>
        </authorList>
    </citation>
    <scope>NUCLEOTIDE SEQUENCE</scope>
    <source>
        <strain evidence="4">NBRC 107715</strain>
    </source>
</reference>
<feature type="transmembrane region" description="Helical" evidence="1">
    <location>
        <begin position="6"/>
        <end position="24"/>
    </location>
</feature>
<dbReference type="GO" id="GO:0071949">
    <property type="term" value="F:FAD binding"/>
    <property type="evidence" value="ECO:0007669"/>
    <property type="project" value="InterPro"/>
</dbReference>
<evidence type="ECO:0000259" key="2">
    <source>
        <dbReference type="Pfam" id="PF01494"/>
    </source>
</evidence>
<evidence type="ECO:0000313" key="5">
    <source>
        <dbReference type="Proteomes" id="UP000321960"/>
    </source>
</evidence>
<dbReference type="RefSeq" id="WP_147026378.1">
    <property type="nucleotide sequence ID" value="NZ_BJZU01000052.1"/>
</dbReference>
<accession>A0A512J4B6</accession>
<dbReference type="PANTHER" id="PTHR42685:SF22">
    <property type="entry name" value="CONDITIONED MEDIUM FACTOR RECEPTOR 1"/>
    <property type="match status" value="1"/>
</dbReference>
<keyword evidence="6" id="KW-1185">Reference proteome</keyword>
<dbReference type="PANTHER" id="PTHR42685">
    <property type="entry name" value="GERANYLGERANYL DIPHOSPHATE REDUCTASE"/>
    <property type="match status" value="1"/>
</dbReference>
<protein>
    <recommendedName>
        <fullName evidence="2">FAD-binding domain-containing protein</fullName>
    </recommendedName>
</protein>
<dbReference type="Proteomes" id="UP000321960">
    <property type="component" value="Unassembled WGS sequence"/>
</dbReference>
<reference evidence="3 5" key="3">
    <citation type="submission" date="2019-07" db="EMBL/GenBank/DDBJ databases">
        <title>Whole genome shotgun sequence of Methylobacterium oxalidis NBRC 107715.</title>
        <authorList>
            <person name="Hosoyama A."/>
            <person name="Uohara A."/>
            <person name="Ohji S."/>
            <person name="Ichikawa N."/>
        </authorList>
    </citation>
    <scope>NUCLEOTIDE SEQUENCE [LARGE SCALE GENOMIC DNA]</scope>
    <source>
        <strain evidence="3 5">NBRC 107715</strain>
    </source>
</reference>
<feature type="domain" description="FAD-binding" evidence="2">
    <location>
        <begin position="4"/>
        <end position="301"/>
    </location>
</feature>
<dbReference type="Proteomes" id="UP001156856">
    <property type="component" value="Unassembled WGS sequence"/>
</dbReference>
<evidence type="ECO:0000313" key="4">
    <source>
        <dbReference type="EMBL" id="GLS63598.1"/>
    </source>
</evidence>
<gene>
    <name evidence="4" type="ORF">GCM10007888_19790</name>
    <name evidence="3" type="ORF">MOX02_28100</name>
</gene>
<dbReference type="InterPro" id="IPR002938">
    <property type="entry name" value="FAD-bd"/>
</dbReference>
<evidence type="ECO:0000256" key="1">
    <source>
        <dbReference type="SAM" id="Phobius"/>
    </source>
</evidence>
<dbReference type="InterPro" id="IPR050407">
    <property type="entry name" value="Geranylgeranyl_reductase"/>
</dbReference>
<reference evidence="4" key="1">
    <citation type="journal article" date="2014" name="Int. J. Syst. Evol. Microbiol.">
        <title>Complete genome of a new Firmicutes species belonging to the dominant human colonic microbiota ('Ruminococcus bicirculans') reveals two chromosomes and a selective capacity to utilize plant glucans.</title>
        <authorList>
            <consortium name="NISC Comparative Sequencing Program"/>
            <person name="Wegmann U."/>
            <person name="Louis P."/>
            <person name="Goesmann A."/>
            <person name="Henrissat B."/>
            <person name="Duncan S.H."/>
            <person name="Flint H.J."/>
        </authorList>
    </citation>
    <scope>NUCLEOTIDE SEQUENCE</scope>
    <source>
        <strain evidence="4">NBRC 107715</strain>
    </source>
</reference>
<evidence type="ECO:0000313" key="6">
    <source>
        <dbReference type="Proteomes" id="UP001156856"/>
    </source>
</evidence>
<keyword evidence="1" id="KW-1133">Transmembrane helix</keyword>
<name>A0A512J4B6_9HYPH</name>
<dbReference type="OrthoDB" id="9796623at2"/>
<dbReference type="Pfam" id="PF01494">
    <property type="entry name" value="FAD_binding_3"/>
    <property type="match status" value="1"/>
</dbReference>
<proteinExistence type="predicted"/>
<dbReference type="PROSITE" id="PS51257">
    <property type="entry name" value="PROKAR_LIPOPROTEIN"/>
    <property type="match status" value="1"/>
</dbReference>
<dbReference type="EMBL" id="BJZU01000052">
    <property type="protein sequence ID" value="GEP04772.1"/>
    <property type="molecule type" value="Genomic_DNA"/>
</dbReference>
<dbReference type="SUPFAM" id="SSF51905">
    <property type="entry name" value="FAD/NAD(P)-binding domain"/>
    <property type="match status" value="1"/>
</dbReference>